<proteinExistence type="predicted"/>
<dbReference type="AlphaFoldDB" id="A0A7V3ZX88"/>
<dbReference type="EMBL" id="DTDJ01000025">
    <property type="protein sequence ID" value="HGL17347.1"/>
    <property type="molecule type" value="Genomic_DNA"/>
</dbReference>
<accession>A0A7V3ZX88</accession>
<evidence type="ECO:0000313" key="1">
    <source>
        <dbReference type="EMBL" id="HGL17347.1"/>
    </source>
</evidence>
<organism evidence="1">
    <name type="scientific">candidate division WOR-3 bacterium</name>
    <dbReference type="NCBI Taxonomy" id="2052148"/>
    <lineage>
        <taxon>Bacteria</taxon>
        <taxon>Bacteria division WOR-3</taxon>
    </lineage>
</organism>
<name>A0A7V3ZX88_UNCW3</name>
<sequence length="77" mass="8550">MSVRALTCDEHGFGSRREECVVCGKWPARNPALLCDQCGFGSAREECCVCGRWPARNPAMVCDVHKGICVKCGRRIY</sequence>
<comment type="caution">
    <text evidence="1">The sequence shown here is derived from an EMBL/GenBank/DDBJ whole genome shotgun (WGS) entry which is preliminary data.</text>
</comment>
<protein>
    <submittedName>
        <fullName evidence="1">Uncharacterized protein</fullName>
    </submittedName>
</protein>
<gene>
    <name evidence="1" type="ORF">ENU66_03305</name>
</gene>
<reference evidence="1" key="1">
    <citation type="journal article" date="2020" name="mSystems">
        <title>Genome- and Community-Level Interaction Insights into Carbon Utilization and Element Cycling Functions of Hydrothermarchaeota in Hydrothermal Sediment.</title>
        <authorList>
            <person name="Zhou Z."/>
            <person name="Liu Y."/>
            <person name="Xu W."/>
            <person name="Pan J."/>
            <person name="Luo Z.H."/>
            <person name="Li M."/>
        </authorList>
    </citation>
    <scope>NUCLEOTIDE SEQUENCE [LARGE SCALE GENOMIC DNA]</scope>
    <source>
        <strain evidence="1">SpSt-69</strain>
    </source>
</reference>